<evidence type="ECO:0000313" key="4">
    <source>
        <dbReference type="Proteomes" id="UP000597459"/>
    </source>
</evidence>
<dbReference type="InterPro" id="IPR055570">
    <property type="entry name" value="DUF7146"/>
</dbReference>
<dbReference type="Pfam" id="PF23639">
    <property type="entry name" value="DUF7146"/>
    <property type="match status" value="1"/>
</dbReference>
<evidence type="ECO:0000259" key="1">
    <source>
        <dbReference type="Pfam" id="PF13362"/>
    </source>
</evidence>
<reference evidence="3" key="1">
    <citation type="submission" date="2019-11" db="EMBL/GenBank/DDBJ databases">
        <title>Description of new Acetobacter species.</title>
        <authorList>
            <person name="Cleenwerck I."/>
            <person name="Sombolestani A.S."/>
        </authorList>
    </citation>
    <scope>NUCLEOTIDE SEQUENCE</scope>
    <source>
        <strain evidence="3">LMG 1626</strain>
    </source>
</reference>
<dbReference type="Pfam" id="PF13362">
    <property type="entry name" value="Toprim_3"/>
    <property type="match status" value="1"/>
</dbReference>
<evidence type="ECO:0008006" key="5">
    <source>
        <dbReference type="Google" id="ProtNLM"/>
    </source>
</evidence>
<dbReference type="AlphaFoldDB" id="A0A967B872"/>
<dbReference type="Gene3D" id="3.40.1360.10">
    <property type="match status" value="1"/>
</dbReference>
<dbReference type="EMBL" id="WOTH01000038">
    <property type="protein sequence ID" value="NHO54929.1"/>
    <property type="molecule type" value="Genomic_DNA"/>
</dbReference>
<feature type="domain" description="DUF7146" evidence="2">
    <location>
        <begin position="149"/>
        <end position="259"/>
    </location>
</feature>
<feature type="domain" description="Toprim" evidence="1">
    <location>
        <begin position="277"/>
        <end position="369"/>
    </location>
</feature>
<name>A0A967B872_9PROT</name>
<evidence type="ECO:0000313" key="3">
    <source>
        <dbReference type="EMBL" id="NHO54929.1"/>
    </source>
</evidence>
<keyword evidence="4" id="KW-1185">Reference proteome</keyword>
<dbReference type="InterPro" id="IPR006171">
    <property type="entry name" value="TOPRIM_dom"/>
</dbReference>
<accession>A0A967B872</accession>
<dbReference type="Proteomes" id="UP000597459">
    <property type="component" value="Unassembled WGS sequence"/>
</dbReference>
<evidence type="ECO:0000259" key="2">
    <source>
        <dbReference type="Pfam" id="PF23639"/>
    </source>
</evidence>
<proteinExistence type="predicted"/>
<comment type="caution">
    <text evidence="3">The sequence shown here is derived from an EMBL/GenBank/DDBJ whole genome shotgun (WGS) entry which is preliminary data.</text>
</comment>
<dbReference type="InterPro" id="IPR034154">
    <property type="entry name" value="TOPRIM_DnaG/twinkle"/>
</dbReference>
<protein>
    <recommendedName>
        <fullName evidence="5">Toprim domain-containing protein</fullName>
    </recommendedName>
</protein>
<sequence>MRCRNSVPVAPFLMKTVRLSPGTWTVRGSDARTLSQLLAERIIPLTLELLPHGHREGVEWRCGSLAGEKGQSLAVRLTGTRRGVWADFSSGERGDALDLVASCLFAGNRRDAMDWARRWLGLGDGPVPETVRRSVSAKVNSVELDQDEQKRRAKARQLWHEAPAGIAGTPVETYLAGRGIDLREMGRQPGSLRFHPTVWCGEVRRPLPAMLAAICGPSGKLVAVHRTWLAQTASGEWTKADLQAPKKVLGSFAGGCIRLWRGASGKSLGMAEEDESVIVAEGIETGLSVALACPKRRVLCAVSLSNMKSLKLPDAIKEITIAADNDTGNESARKALNAAIQEFIRQGRVVRVAMPETEGRDWNDVIREEHDRQEIDEGS</sequence>
<dbReference type="CDD" id="cd01029">
    <property type="entry name" value="TOPRIM_primases"/>
    <property type="match status" value="1"/>
</dbReference>
<gene>
    <name evidence="3" type="ORF">GOB87_13405</name>
</gene>
<organism evidence="3 4">
    <name type="scientific">Acetobacter estunensis</name>
    <dbReference type="NCBI Taxonomy" id="104097"/>
    <lineage>
        <taxon>Bacteria</taxon>
        <taxon>Pseudomonadati</taxon>
        <taxon>Pseudomonadota</taxon>
        <taxon>Alphaproteobacteria</taxon>
        <taxon>Acetobacterales</taxon>
        <taxon>Acetobacteraceae</taxon>
        <taxon>Acetobacter</taxon>
    </lineage>
</organism>